<evidence type="ECO:0000256" key="3">
    <source>
        <dbReference type="PROSITE-ProRule" id="PRU00221"/>
    </source>
</evidence>
<name>A0A9W8B2R6_9FUNG</name>
<keyword evidence="5" id="KW-1185">Reference proteome</keyword>
<dbReference type="SMART" id="SM00320">
    <property type="entry name" value="WD40"/>
    <property type="match status" value="5"/>
</dbReference>
<feature type="repeat" description="WD" evidence="3">
    <location>
        <begin position="186"/>
        <end position="228"/>
    </location>
</feature>
<dbReference type="Gene3D" id="2.130.10.10">
    <property type="entry name" value="YVTN repeat-like/Quinoprotein amine dehydrogenase"/>
    <property type="match status" value="2"/>
</dbReference>
<evidence type="ECO:0000313" key="4">
    <source>
        <dbReference type="EMBL" id="KAJ1972086.1"/>
    </source>
</evidence>
<dbReference type="PANTHER" id="PTHR22889:SF0">
    <property type="entry name" value="WD REPEAT-CONTAINING PROTEIN 89"/>
    <property type="match status" value="1"/>
</dbReference>
<gene>
    <name evidence="4" type="ORF">H4R34_005529</name>
</gene>
<accession>A0A9W8B2R6</accession>
<dbReference type="InterPro" id="IPR039328">
    <property type="entry name" value="WDR89"/>
</dbReference>
<feature type="non-terminal residue" evidence="4">
    <location>
        <position position="386"/>
    </location>
</feature>
<feature type="repeat" description="WD" evidence="3">
    <location>
        <begin position="337"/>
        <end position="369"/>
    </location>
</feature>
<dbReference type="OrthoDB" id="25131at2759"/>
<evidence type="ECO:0000313" key="5">
    <source>
        <dbReference type="Proteomes" id="UP001151582"/>
    </source>
</evidence>
<dbReference type="InterPro" id="IPR015943">
    <property type="entry name" value="WD40/YVTN_repeat-like_dom_sf"/>
</dbReference>
<evidence type="ECO:0008006" key="6">
    <source>
        <dbReference type="Google" id="ProtNLM"/>
    </source>
</evidence>
<evidence type="ECO:0000256" key="2">
    <source>
        <dbReference type="ARBA" id="ARBA00022737"/>
    </source>
</evidence>
<sequence length="386" mass="41649">MAATALLAPLHLQKSVCYALNDSYVFDLAWVPSALDHNANALPQRLAVSASDHQIQLFDPVSLTAVQRIGFHTDTIHHIGPITAQPHLFLSASADGSAALWDLRLAGLAPKSLTPVQTFRAPNQNKTELYCADINSAGMVLAVGTQMAGSEAYIHLWDLRQSPAGAAINSNHGFANSASSPLMTYAESHSDDITQVRFHPTHEHTLLSGSEDGLLCLFDLTQADEEDALIAAGNTCSTVNRLGWFGPQAEYVYALSPLQSFSLWSIDNDGMDAIHQWTNIRNLSQPLGQTQAVVEFGINCHYNPITQRLFLATGSNSGQLQIFHVGINSIDLCQVLQGGHRELVRSVAWSPSQQALISGGEDARLCLWQDTPALVAGLSPTQPLSP</sequence>
<dbReference type="AlphaFoldDB" id="A0A9W8B2R6"/>
<keyword evidence="1 3" id="KW-0853">WD repeat</keyword>
<dbReference type="PROSITE" id="PS50082">
    <property type="entry name" value="WD_REPEATS_2"/>
    <property type="match status" value="2"/>
</dbReference>
<reference evidence="4" key="1">
    <citation type="submission" date="2022-07" db="EMBL/GenBank/DDBJ databases">
        <title>Phylogenomic reconstructions and comparative analyses of Kickxellomycotina fungi.</title>
        <authorList>
            <person name="Reynolds N.K."/>
            <person name="Stajich J.E."/>
            <person name="Barry K."/>
            <person name="Grigoriev I.V."/>
            <person name="Crous P."/>
            <person name="Smith M.E."/>
        </authorList>
    </citation>
    <scope>NUCLEOTIDE SEQUENCE</scope>
    <source>
        <strain evidence="4">RSA 567</strain>
    </source>
</reference>
<comment type="caution">
    <text evidence="4">The sequence shown here is derived from an EMBL/GenBank/DDBJ whole genome shotgun (WGS) entry which is preliminary data.</text>
</comment>
<evidence type="ECO:0000256" key="1">
    <source>
        <dbReference type="ARBA" id="ARBA00022574"/>
    </source>
</evidence>
<dbReference type="SUPFAM" id="SSF50978">
    <property type="entry name" value="WD40 repeat-like"/>
    <property type="match status" value="1"/>
</dbReference>
<organism evidence="4 5">
    <name type="scientific">Dimargaris verticillata</name>
    <dbReference type="NCBI Taxonomy" id="2761393"/>
    <lineage>
        <taxon>Eukaryota</taxon>
        <taxon>Fungi</taxon>
        <taxon>Fungi incertae sedis</taxon>
        <taxon>Zoopagomycota</taxon>
        <taxon>Kickxellomycotina</taxon>
        <taxon>Dimargaritomycetes</taxon>
        <taxon>Dimargaritales</taxon>
        <taxon>Dimargaritaceae</taxon>
        <taxon>Dimargaris</taxon>
    </lineage>
</organism>
<dbReference type="InterPro" id="IPR001680">
    <property type="entry name" value="WD40_rpt"/>
</dbReference>
<proteinExistence type="predicted"/>
<keyword evidence="2" id="KW-0677">Repeat</keyword>
<dbReference type="Pfam" id="PF00400">
    <property type="entry name" value="WD40"/>
    <property type="match status" value="2"/>
</dbReference>
<dbReference type="PANTHER" id="PTHR22889">
    <property type="entry name" value="WD REPEAT-CONTAINING PROTEIN 89"/>
    <property type="match status" value="1"/>
</dbReference>
<dbReference type="EMBL" id="JANBQB010001157">
    <property type="protein sequence ID" value="KAJ1972086.1"/>
    <property type="molecule type" value="Genomic_DNA"/>
</dbReference>
<dbReference type="InterPro" id="IPR036322">
    <property type="entry name" value="WD40_repeat_dom_sf"/>
</dbReference>
<dbReference type="Proteomes" id="UP001151582">
    <property type="component" value="Unassembled WGS sequence"/>
</dbReference>
<dbReference type="PROSITE" id="PS50294">
    <property type="entry name" value="WD_REPEATS_REGION"/>
    <property type="match status" value="1"/>
</dbReference>
<protein>
    <recommendedName>
        <fullName evidence="6">WD40 repeat-like protein</fullName>
    </recommendedName>
</protein>